<reference evidence="10" key="2">
    <citation type="journal article" date="2019" name="Int. J. Syst. Evol. Microbiol.">
        <title>The Global Catalogue of Microorganisms (GCM) 10K type strain sequencing project: providing services to taxonomists for standard genome sequencing and annotation.</title>
        <authorList>
            <consortium name="The Broad Institute Genomics Platform"/>
            <consortium name="The Broad Institute Genome Sequencing Center for Infectious Disease"/>
            <person name="Wu L."/>
            <person name="Ma J."/>
        </authorList>
    </citation>
    <scope>NUCLEOTIDE SEQUENCE [LARGE SCALE GENOMIC DNA]</scope>
    <source>
        <strain evidence="10">NBRC 107715</strain>
    </source>
</reference>
<dbReference type="Pfam" id="PF03781">
    <property type="entry name" value="FGE-sulfatase"/>
    <property type="match status" value="1"/>
</dbReference>
<dbReference type="EMBL" id="BJZU01000048">
    <property type="protein sequence ID" value="GEP04545.1"/>
    <property type="molecule type" value="Genomic_DNA"/>
</dbReference>
<keyword evidence="2" id="KW-0408">Iron</keyword>
<feature type="domain" description="Sulfatase-modifying factor enzyme-like" evidence="5">
    <location>
        <begin position="212"/>
        <end position="345"/>
    </location>
</feature>
<dbReference type="SUPFAM" id="SSF109854">
    <property type="entry name" value="DinB/YfiT-like putative metalloenzymes"/>
    <property type="match status" value="1"/>
</dbReference>
<name>A0A512J3K9_9HYPH</name>
<keyword evidence="1" id="KW-0560">Oxidoreductase</keyword>
<dbReference type="Proteomes" id="UP000321960">
    <property type="component" value="Unassembled WGS sequence"/>
</dbReference>
<dbReference type="GO" id="GO:0052699">
    <property type="term" value="P:ergothioneine biosynthetic process"/>
    <property type="evidence" value="ECO:0007669"/>
    <property type="project" value="InterPro"/>
</dbReference>
<evidence type="ECO:0000256" key="3">
    <source>
        <dbReference type="ARBA" id="ARBA00037882"/>
    </source>
</evidence>
<evidence type="ECO:0000313" key="8">
    <source>
        <dbReference type="EMBL" id="GLS64824.1"/>
    </source>
</evidence>
<comment type="caution">
    <text evidence="7">The sequence shown here is derived from an EMBL/GenBank/DDBJ whole genome shotgun (WGS) entry which is preliminary data.</text>
</comment>
<dbReference type="InterPro" id="IPR017806">
    <property type="entry name" value="EgtB"/>
</dbReference>
<accession>A0A512J3K9</accession>
<dbReference type="SUPFAM" id="SSF56436">
    <property type="entry name" value="C-type lectin-like"/>
    <property type="match status" value="1"/>
</dbReference>
<dbReference type="InterPro" id="IPR034660">
    <property type="entry name" value="DinB/YfiT-like"/>
</dbReference>
<dbReference type="RefSeq" id="WP_147026167.1">
    <property type="nucleotide sequence ID" value="NZ_BJZU01000048.1"/>
</dbReference>
<feature type="region of interest" description="Disordered" evidence="4">
    <location>
        <begin position="1"/>
        <end position="32"/>
    </location>
</feature>
<protein>
    <submittedName>
        <fullName evidence="7">Ergothioneine biosynthesis protein EgtB</fullName>
    </submittedName>
</protein>
<reference evidence="8" key="1">
    <citation type="journal article" date="2014" name="Int. J. Syst. Evol. Microbiol.">
        <title>Complete genome of a new Firmicutes species belonging to the dominant human colonic microbiota ('Ruminococcus bicirculans') reveals two chromosomes and a selective capacity to utilize plant glucans.</title>
        <authorList>
            <consortium name="NISC Comparative Sequencing Program"/>
            <person name="Wegmann U."/>
            <person name="Louis P."/>
            <person name="Goesmann A."/>
            <person name="Henrissat B."/>
            <person name="Duncan S.H."/>
            <person name="Flint H.J."/>
        </authorList>
    </citation>
    <scope>NUCLEOTIDE SEQUENCE</scope>
    <source>
        <strain evidence="8">NBRC 107715</strain>
    </source>
</reference>
<evidence type="ECO:0000256" key="1">
    <source>
        <dbReference type="ARBA" id="ARBA00023002"/>
    </source>
</evidence>
<dbReference type="InterPro" id="IPR005532">
    <property type="entry name" value="SUMF_dom"/>
</dbReference>
<comment type="pathway">
    <text evidence="3">Amino-acid biosynthesis; ergothioneine biosynthesis.</text>
</comment>
<evidence type="ECO:0000256" key="4">
    <source>
        <dbReference type="SAM" id="MobiDB-lite"/>
    </source>
</evidence>
<dbReference type="InterPro" id="IPR042095">
    <property type="entry name" value="SUMF_sf"/>
</dbReference>
<evidence type="ECO:0000313" key="9">
    <source>
        <dbReference type="Proteomes" id="UP000321960"/>
    </source>
</evidence>
<dbReference type="PANTHER" id="PTHR23150:SF36">
    <property type="entry name" value="HERCYNINE OXYGENASE"/>
    <property type="match status" value="1"/>
</dbReference>
<feature type="domain" description="DinB-like" evidence="6">
    <location>
        <begin position="42"/>
        <end position="178"/>
    </location>
</feature>
<evidence type="ECO:0000313" key="7">
    <source>
        <dbReference type="EMBL" id="GEP04545.1"/>
    </source>
</evidence>
<evidence type="ECO:0000259" key="6">
    <source>
        <dbReference type="Pfam" id="PF12867"/>
    </source>
</evidence>
<dbReference type="InterPro" id="IPR024775">
    <property type="entry name" value="DinB-like"/>
</dbReference>
<dbReference type="EMBL" id="BSPK01000053">
    <property type="protein sequence ID" value="GLS64824.1"/>
    <property type="molecule type" value="Genomic_DNA"/>
</dbReference>
<evidence type="ECO:0000256" key="2">
    <source>
        <dbReference type="ARBA" id="ARBA00023004"/>
    </source>
</evidence>
<dbReference type="Proteomes" id="UP001156856">
    <property type="component" value="Unassembled WGS sequence"/>
</dbReference>
<dbReference type="NCBIfam" id="TIGR03440">
    <property type="entry name" value="egtB_TIGR03440"/>
    <property type="match status" value="1"/>
</dbReference>
<proteinExistence type="predicted"/>
<dbReference type="OrthoDB" id="9768004at2"/>
<keyword evidence="10" id="KW-1185">Reference proteome</keyword>
<evidence type="ECO:0000313" key="10">
    <source>
        <dbReference type="Proteomes" id="UP001156856"/>
    </source>
</evidence>
<dbReference type="Gene3D" id="3.90.1580.10">
    <property type="entry name" value="paralog of FGE (formylglycine-generating enzyme)"/>
    <property type="match status" value="2"/>
</dbReference>
<feature type="compositionally biased region" description="Low complexity" evidence="4">
    <location>
        <begin position="1"/>
        <end position="23"/>
    </location>
</feature>
<reference evidence="7 9" key="3">
    <citation type="submission" date="2019-07" db="EMBL/GenBank/DDBJ databases">
        <title>Whole genome shotgun sequence of Methylobacterium oxalidis NBRC 107715.</title>
        <authorList>
            <person name="Hosoyama A."/>
            <person name="Uohara A."/>
            <person name="Ohji S."/>
            <person name="Ichikawa N."/>
        </authorList>
    </citation>
    <scope>NUCLEOTIDE SEQUENCE [LARGE SCALE GENOMIC DNA]</scope>
    <source>
        <strain evidence="7 9">NBRC 107715</strain>
    </source>
</reference>
<evidence type="ECO:0000259" key="5">
    <source>
        <dbReference type="Pfam" id="PF03781"/>
    </source>
</evidence>
<organism evidence="7 9">
    <name type="scientific">Methylobacterium oxalidis</name>
    <dbReference type="NCBI Taxonomy" id="944322"/>
    <lineage>
        <taxon>Bacteria</taxon>
        <taxon>Pseudomonadati</taxon>
        <taxon>Pseudomonadota</taxon>
        <taxon>Alphaproteobacteria</taxon>
        <taxon>Hyphomicrobiales</taxon>
        <taxon>Methylobacteriaceae</taxon>
        <taxon>Methylobacterium</taxon>
    </lineage>
</organism>
<dbReference type="InterPro" id="IPR016187">
    <property type="entry name" value="CTDL_fold"/>
</dbReference>
<dbReference type="AlphaFoldDB" id="A0A512J3K9"/>
<sequence>MAASSAATLAASPAPRGRAGRSAFPPPPVTARPVDRDAWIAAFRQVRDETEARAAPLSPEDQQVQSMADASPTKWHRAHTTWFFEQFLLREHRPGYRIFDERLHYLFNSYYVAAGPRQPRISRGLITRPTAAETAAYRSYVDEAVEALLAEASPEALGRVLPILEIGLYHEQQHQELILTDILHAFAQNPLAPAYDPGWRFPRPQAAEGAAALPAGLTRIGHEGEGFSFDNESPRHDVLILPGAIDRALVTNAEWLAFMADGGYARPELWLSDGWIAAQTEGWEAPGYWQREGAAWLTMTLAGMRTVDPDLPVTHISYYEADAYARWAGRDLPTEAEWEVAARDGGLADAFGLVWQWTRSAYSAYPGYRPLPGALGEYNGKFMSNQFVLRGSSVATPAGHARLPYRNFFYPHQRWQFTGLRLSRQASA</sequence>
<dbReference type="PANTHER" id="PTHR23150">
    <property type="entry name" value="SULFATASE MODIFYING FACTOR 1, 2"/>
    <property type="match status" value="1"/>
</dbReference>
<dbReference type="InterPro" id="IPR051043">
    <property type="entry name" value="Sulfatase_Mod_Factor_Kinase"/>
</dbReference>
<reference evidence="8" key="4">
    <citation type="submission" date="2023-01" db="EMBL/GenBank/DDBJ databases">
        <title>Draft genome sequence of Methylobacterium oxalidis strain NBRC 107715.</title>
        <authorList>
            <person name="Sun Q."/>
            <person name="Mori K."/>
        </authorList>
    </citation>
    <scope>NUCLEOTIDE SEQUENCE</scope>
    <source>
        <strain evidence="8">NBRC 107715</strain>
    </source>
</reference>
<dbReference type="Pfam" id="PF12867">
    <property type="entry name" value="DinB_2"/>
    <property type="match status" value="1"/>
</dbReference>
<gene>
    <name evidence="8" type="ORF">GCM10007888_32050</name>
    <name evidence="7" type="ORF">MOX02_25830</name>
</gene>